<dbReference type="FunFam" id="3.40.50.720:FF:000084">
    <property type="entry name" value="Short-chain dehydrogenase reductase"/>
    <property type="match status" value="2"/>
</dbReference>
<comment type="similarity">
    <text evidence="1">Belongs to the short-chain dehydrogenases/reductases (SDR) family.</text>
</comment>
<evidence type="ECO:0000256" key="2">
    <source>
        <dbReference type="ARBA" id="ARBA00023002"/>
    </source>
</evidence>
<dbReference type="PRINTS" id="PR00080">
    <property type="entry name" value="SDRFAMILY"/>
</dbReference>
<evidence type="ECO:0000313" key="4">
    <source>
        <dbReference type="EMBL" id="RRH73016.1"/>
    </source>
</evidence>
<dbReference type="Gene3D" id="3.40.50.720">
    <property type="entry name" value="NAD(P)-binding Rossmann-like Domain"/>
    <property type="match status" value="2"/>
</dbReference>
<dbReference type="Pfam" id="PF13561">
    <property type="entry name" value="adh_short_C2"/>
    <property type="match status" value="2"/>
</dbReference>
<accession>A0A3P3DH60</accession>
<dbReference type="OrthoDB" id="9796652at2"/>
<proteinExistence type="inferred from homology"/>
<dbReference type="SMART" id="SM00822">
    <property type="entry name" value="PKS_KR"/>
    <property type="match status" value="1"/>
</dbReference>
<gene>
    <name evidence="4" type="ORF">EG244_13755</name>
</gene>
<dbReference type="PRINTS" id="PR00081">
    <property type="entry name" value="GDHRDH"/>
</dbReference>
<dbReference type="GO" id="GO:0016616">
    <property type="term" value="F:oxidoreductase activity, acting on the CH-OH group of donors, NAD or NADP as acceptor"/>
    <property type="evidence" value="ECO:0007669"/>
    <property type="project" value="TreeGrafter"/>
</dbReference>
<dbReference type="PANTHER" id="PTHR42760">
    <property type="entry name" value="SHORT-CHAIN DEHYDROGENASES/REDUCTASES FAMILY MEMBER"/>
    <property type="match status" value="1"/>
</dbReference>
<reference evidence="4 5" key="1">
    <citation type="submission" date="2018-11" db="EMBL/GenBank/DDBJ databases">
        <title>Gemmobacter sp. nov., YIM 102744-1 draft genome.</title>
        <authorList>
            <person name="Li G."/>
            <person name="Jiang Y."/>
        </authorList>
    </citation>
    <scope>NUCLEOTIDE SEQUENCE [LARGE SCALE GENOMIC DNA]</scope>
    <source>
        <strain evidence="4 5">YIM 102744-1</strain>
    </source>
</reference>
<dbReference type="InterPro" id="IPR036291">
    <property type="entry name" value="NAD(P)-bd_dom_sf"/>
</dbReference>
<sequence>MTKLAIITGAAGGIGQALLAEFAETGHRLVAVDLPGSGVAEILAPYGAEHLSYELDLGDEAQIAAFWSWFDAQNAPVDVLVNNAALGPSMAPTLETPLSDFRRTFQVNIYGPFAMAREAAKRMQPGGVIVNTASQAGVLGNPRRNAYAASKAALISMTKSLAAEWASKGIRVNAVAPGYIRTPMVAELERSGKADLALVRQRIPLGRIGRPDEIASVLAWLASPQARYVTGSVVAVDGGWQAFNQPGHAHPPVDGAPPAELARPAAREGARVVLITGSGRGIGAATARRFAKAGDSLILVDREGAEVLAAELGPQHLGLNLDLTEDAAVERLFAGIAARFGRVDVMVNNAAVADQFKPAFEQSGEDLARTLEVNVTAAFHCARESLRLMPAGGGVIVNIGSINSFLPFAPRHAYGASKAAIDVMTRCLAAELGPEGRRVVTVAPGYMRTPATADLEAQGRIDIKAIRRRIPMGDMGRPEDIADAVWFAASEKASYFSGAILYVDGGWTSFGNAGVASGDDSDPQDFSL</sequence>
<feature type="domain" description="Ketoreductase" evidence="3">
    <location>
        <begin position="271"/>
        <end position="405"/>
    </location>
</feature>
<dbReference type="RefSeq" id="WP_124965569.1">
    <property type="nucleotide sequence ID" value="NZ_RRAZ01000020.1"/>
</dbReference>
<protein>
    <submittedName>
        <fullName evidence="4">SDR family oxidoreductase</fullName>
    </submittedName>
</protein>
<dbReference type="InterPro" id="IPR057326">
    <property type="entry name" value="KR_dom"/>
</dbReference>
<dbReference type="AlphaFoldDB" id="A0A3P3DH60"/>
<dbReference type="CDD" id="cd05233">
    <property type="entry name" value="SDR_c"/>
    <property type="match status" value="2"/>
</dbReference>
<dbReference type="Proteomes" id="UP000282125">
    <property type="component" value="Unassembled WGS sequence"/>
</dbReference>
<evidence type="ECO:0000256" key="1">
    <source>
        <dbReference type="ARBA" id="ARBA00006484"/>
    </source>
</evidence>
<evidence type="ECO:0000259" key="3">
    <source>
        <dbReference type="SMART" id="SM00822"/>
    </source>
</evidence>
<dbReference type="SUPFAM" id="SSF51735">
    <property type="entry name" value="NAD(P)-binding Rossmann-fold domains"/>
    <property type="match status" value="2"/>
</dbReference>
<dbReference type="PROSITE" id="PS00061">
    <property type="entry name" value="ADH_SHORT"/>
    <property type="match status" value="2"/>
</dbReference>
<keyword evidence="2" id="KW-0560">Oxidoreductase</keyword>
<dbReference type="InterPro" id="IPR020904">
    <property type="entry name" value="Sc_DH/Rdtase_CS"/>
</dbReference>
<organism evidence="4 5">
    <name type="scientific">Falsigemmobacter faecalis</name>
    <dbReference type="NCBI Taxonomy" id="2488730"/>
    <lineage>
        <taxon>Bacteria</taxon>
        <taxon>Pseudomonadati</taxon>
        <taxon>Pseudomonadota</taxon>
        <taxon>Alphaproteobacteria</taxon>
        <taxon>Rhodobacterales</taxon>
        <taxon>Paracoccaceae</taxon>
        <taxon>Falsigemmobacter</taxon>
    </lineage>
</organism>
<keyword evidence="5" id="KW-1185">Reference proteome</keyword>
<dbReference type="EMBL" id="RRAZ01000020">
    <property type="protein sequence ID" value="RRH73016.1"/>
    <property type="molecule type" value="Genomic_DNA"/>
</dbReference>
<dbReference type="InterPro" id="IPR002347">
    <property type="entry name" value="SDR_fam"/>
</dbReference>
<dbReference type="PANTHER" id="PTHR42760:SF133">
    <property type="entry name" value="3-OXOACYL-[ACYL-CARRIER-PROTEIN] REDUCTASE"/>
    <property type="match status" value="1"/>
</dbReference>
<name>A0A3P3DH60_9RHOB</name>
<evidence type="ECO:0000313" key="5">
    <source>
        <dbReference type="Proteomes" id="UP000282125"/>
    </source>
</evidence>
<comment type="caution">
    <text evidence="4">The sequence shown here is derived from an EMBL/GenBank/DDBJ whole genome shotgun (WGS) entry which is preliminary data.</text>
</comment>